<dbReference type="Gene3D" id="3.40.50.2300">
    <property type="match status" value="1"/>
</dbReference>
<proteinExistence type="predicted"/>
<feature type="modified residue" description="4-aspartylphosphate" evidence="3">
    <location>
        <position position="57"/>
    </location>
</feature>
<dbReference type="CDD" id="cd17535">
    <property type="entry name" value="REC_NarL-like"/>
    <property type="match status" value="1"/>
</dbReference>
<dbReference type="Pfam" id="PF00072">
    <property type="entry name" value="Response_reg"/>
    <property type="match status" value="1"/>
</dbReference>
<evidence type="ECO:0000256" key="3">
    <source>
        <dbReference type="PROSITE-ProRule" id="PRU00169"/>
    </source>
</evidence>
<dbReference type="CDD" id="cd06170">
    <property type="entry name" value="LuxR_C_like"/>
    <property type="match status" value="1"/>
</dbReference>
<feature type="domain" description="Response regulatory" evidence="6">
    <location>
        <begin position="6"/>
        <end position="126"/>
    </location>
</feature>
<keyword evidence="4" id="KW-0812">Transmembrane</keyword>
<organism evidence="7 8">
    <name type="scientific">Paraburkholderia dinghuensis</name>
    <dbReference type="NCBI Taxonomy" id="2305225"/>
    <lineage>
        <taxon>Bacteria</taxon>
        <taxon>Pseudomonadati</taxon>
        <taxon>Pseudomonadota</taxon>
        <taxon>Betaproteobacteria</taxon>
        <taxon>Burkholderiales</taxon>
        <taxon>Burkholderiaceae</taxon>
        <taxon>Paraburkholderia</taxon>
    </lineage>
</organism>
<evidence type="ECO:0000313" key="8">
    <source>
        <dbReference type="Proteomes" id="UP000272778"/>
    </source>
</evidence>
<dbReference type="InterPro" id="IPR000792">
    <property type="entry name" value="Tscrpt_reg_LuxR_C"/>
</dbReference>
<protein>
    <submittedName>
        <fullName evidence="7">DNA-binding response regulator</fullName>
    </submittedName>
</protein>
<dbReference type="PROSITE" id="PS50043">
    <property type="entry name" value="HTH_LUXR_2"/>
    <property type="match status" value="1"/>
</dbReference>
<dbReference type="Proteomes" id="UP000272778">
    <property type="component" value="Unassembled WGS sequence"/>
</dbReference>
<keyword evidence="1 3" id="KW-0597">Phosphoprotein</keyword>
<dbReference type="PANTHER" id="PTHR43214:SF17">
    <property type="entry name" value="TRANSCRIPTIONAL REGULATORY PROTEIN RCSB"/>
    <property type="match status" value="1"/>
</dbReference>
<dbReference type="InterPro" id="IPR011006">
    <property type="entry name" value="CheY-like_superfamily"/>
</dbReference>
<dbReference type="InterPro" id="IPR016032">
    <property type="entry name" value="Sig_transdc_resp-reg_C-effctor"/>
</dbReference>
<feature type="domain" description="HTH luxR-type" evidence="5">
    <location>
        <begin position="148"/>
        <end position="212"/>
    </location>
</feature>
<evidence type="ECO:0000256" key="1">
    <source>
        <dbReference type="ARBA" id="ARBA00022553"/>
    </source>
</evidence>
<keyword evidence="4" id="KW-0472">Membrane</keyword>
<gene>
    <name evidence="7" type="ORF">D1Y85_25930</name>
</gene>
<dbReference type="OrthoDB" id="8585266at2"/>
<dbReference type="InterPro" id="IPR058245">
    <property type="entry name" value="NreC/VraR/RcsB-like_REC"/>
</dbReference>
<keyword evidence="4" id="KW-1133">Transmembrane helix</keyword>
<keyword evidence="2 7" id="KW-0238">DNA-binding</keyword>
<dbReference type="SUPFAM" id="SSF52172">
    <property type="entry name" value="CheY-like"/>
    <property type="match status" value="1"/>
</dbReference>
<dbReference type="GO" id="GO:0003677">
    <property type="term" value="F:DNA binding"/>
    <property type="evidence" value="ECO:0007669"/>
    <property type="project" value="UniProtKB-KW"/>
</dbReference>
<dbReference type="RefSeq" id="WP_124153947.1">
    <property type="nucleotide sequence ID" value="NZ_RQIS01000032.1"/>
</dbReference>
<dbReference type="SMART" id="SM00421">
    <property type="entry name" value="HTH_LUXR"/>
    <property type="match status" value="1"/>
</dbReference>
<dbReference type="EMBL" id="RQIS01000032">
    <property type="protein sequence ID" value="RQG99870.1"/>
    <property type="molecule type" value="Genomic_DNA"/>
</dbReference>
<dbReference type="InterPro" id="IPR001789">
    <property type="entry name" value="Sig_transdc_resp-reg_receiver"/>
</dbReference>
<evidence type="ECO:0000313" key="7">
    <source>
        <dbReference type="EMBL" id="RQG99870.1"/>
    </source>
</evidence>
<feature type="transmembrane region" description="Helical" evidence="4">
    <location>
        <begin position="84"/>
        <end position="108"/>
    </location>
</feature>
<evidence type="ECO:0000259" key="5">
    <source>
        <dbReference type="PROSITE" id="PS50043"/>
    </source>
</evidence>
<dbReference type="PRINTS" id="PR00038">
    <property type="entry name" value="HTHLUXR"/>
</dbReference>
<dbReference type="AlphaFoldDB" id="A0A3N6MQD9"/>
<dbReference type="Pfam" id="PF00196">
    <property type="entry name" value="GerE"/>
    <property type="match status" value="1"/>
</dbReference>
<dbReference type="GO" id="GO:0000160">
    <property type="term" value="P:phosphorelay signal transduction system"/>
    <property type="evidence" value="ECO:0007669"/>
    <property type="project" value="InterPro"/>
</dbReference>
<dbReference type="InterPro" id="IPR039420">
    <property type="entry name" value="WalR-like"/>
</dbReference>
<dbReference type="PROSITE" id="PS50110">
    <property type="entry name" value="RESPONSE_REGULATORY"/>
    <property type="match status" value="1"/>
</dbReference>
<dbReference type="Gene3D" id="1.10.10.10">
    <property type="entry name" value="Winged helix-like DNA-binding domain superfamily/Winged helix DNA-binding domain"/>
    <property type="match status" value="1"/>
</dbReference>
<dbReference type="PANTHER" id="PTHR43214">
    <property type="entry name" value="TWO-COMPONENT RESPONSE REGULATOR"/>
    <property type="match status" value="1"/>
</dbReference>
<evidence type="ECO:0000259" key="6">
    <source>
        <dbReference type="PROSITE" id="PS50110"/>
    </source>
</evidence>
<name>A0A3N6MQD9_9BURK</name>
<sequence length="214" mass="23402">MRTPVRVIIADDHECVRVGVAGLLSASLHMTVVAEAHDTQTLAEQLDHYPCDVVVSDVWMPGMHGEYSSLAMLRRLIRGRRGPAVVVLTMVSSAPVLTGLLQFGLTVIVDKRDVPFSLLPAIEAASCGIPYLSDFARTALQRAGNRCPPCAGVPSAREWEVFQLYAQGMPIREIASRLGRSAKTISTQKRSTMRKLGLESERDLMDFAKQIGLT</sequence>
<dbReference type="InterPro" id="IPR036388">
    <property type="entry name" value="WH-like_DNA-bd_sf"/>
</dbReference>
<accession>A0A3N6MQD9</accession>
<dbReference type="SUPFAM" id="SSF46894">
    <property type="entry name" value="C-terminal effector domain of the bipartite response regulators"/>
    <property type="match status" value="1"/>
</dbReference>
<dbReference type="SMART" id="SM00448">
    <property type="entry name" value="REC"/>
    <property type="match status" value="1"/>
</dbReference>
<dbReference type="GO" id="GO:0006355">
    <property type="term" value="P:regulation of DNA-templated transcription"/>
    <property type="evidence" value="ECO:0007669"/>
    <property type="project" value="InterPro"/>
</dbReference>
<evidence type="ECO:0000256" key="2">
    <source>
        <dbReference type="ARBA" id="ARBA00023125"/>
    </source>
</evidence>
<reference evidence="7 8" key="1">
    <citation type="submission" date="2018-11" db="EMBL/GenBank/DDBJ databases">
        <title>Paraburkholderia sp. DHOA04, isolated from soil.</title>
        <authorList>
            <person name="Gao Z.-H."/>
            <person name="Qiu L.-H."/>
            <person name="Fu J.-C."/>
        </authorList>
    </citation>
    <scope>NUCLEOTIDE SEQUENCE [LARGE SCALE GENOMIC DNA]</scope>
    <source>
        <strain evidence="7 8">DHOA04</strain>
    </source>
</reference>
<evidence type="ECO:0000256" key="4">
    <source>
        <dbReference type="SAM" id="Phobius"/>
    </source>
</evidence>
<keyword evidence="8" id="KW-1185">Reference proteome</keyword>
<comment type="caution">
    <text evidence="7">The sequence shown here is derived from an EMBL/GenBank/DDBJ whole genome shotgun (WGS) entry which is preliminary data.</text>
</comment>